<proteinExistence type="inferred from homology"/>
<feature type="active site" description="Phosphoserine intermediate" evidence="2">
    <location>
        <position position="507"/>
    </location>
</feature>
<dbReference type="PRINTS" id="PR00113">
    <property type="entry name" value="ALKPHPHTASE"/>
</dbReference>
<dbReference type="Proteomes" id="UP000662185">
    <property type="component" value="Unassembled WGS sequence"/>
</dbReference>
<dbReference type="InterPro" id="IPR011049">
    <property type="entry name" value="Serralysin-like_metalloprot_C"/>
</dbReference>
<evidence type="ECO:0000256" key="3">
    <source>
        <dbReference type="PIRSR" id="PIRSR601952-2"/>
    </source>
</evidence>
<dbReference type="PRINTS" id="PR00313">
    <property type="entry name" value="CABNDNGRPT"/>
</dbReference>
<protein>
    <submittedName>
        <fullName evidence="5">Alkaline phosphatase</fullName>
    </submittedName>
</protein>
<dbReference type="AlphaFoldDB" id="A0A926WKW8"/>
<dbReference type="SMART" id="SM00098">
    <property type="entry name" value="alkPPc"/>
    <property type="match status" value="1"/>
</dbReference>
<feature type="binding site" evidence="3">
    <location>
        <position position="732"/>
    </location>
    <ligand>
        <name>Mg(2+)</name>
        <dbReference type="ChEBI" id="CHEBI:18420"/>
    </ligand>
</feature>
<dbReference type="SUPFAM" id="SSF53649">
    <property type="entry name" value="Alkaline phosphatase-like"/>
    <property type="match status" value="2"/>
</dbReference>
<dbReference type="RefSeq" id="WP_190563185.1">
    <property type="nucleotide sequence ID" value="NZ_JACJQU010000014.1"/>
</dbReference>
<feature type="binding site" evidence="3">
    <location>
        <position position="737"/>
    </location>
    <ligand>
        <name>Zn(2+)</name>
        <dbReference type="ChEBI" id="CHEBI:29105"/>
        <label>2</label>
    </ligand>
</feature>
<dbReference type="Pfam" id="PF00245">
    <property type="entry name" value="Alk_phosphatase"/>
    <property type="match status" value="2"/>
</dbReference>
<accession>A0A926WKW8</accession>
<feature type="binding site" evidence="3">
    <location>
        <position position="780"/>
    </location>
    <ligand>
        <name>Zn(2+)</name>
        <dbReference type="ChEBI" id="CHEBI:29105"/>
        <label>2</label>
    </ligand>
</feature>
<sequence length="1122" mass="118029">MATGNHVIFMHPDGTSPSHFAFARFVDQGPDGRLNWDKLSHAGVYLGHMEDQLGGTSNGGAVTHATGAKVFAESFGYEQGNLPITSLSGTNKTIVEEARDAGKVTALVQSGAIFEPGTAAFVAKTQEIVNPDGSRIVPRSQAAEIAKQVIMSGVDFILGGGELNLLPVGTNGFHGTAAQLDAISTSSLQRPTENLIELAQSLGYTVVYTAEQLTALLDLPVPPTKVLGVFAPVHTFNDRPEEVLAAQGLPLYRETAPTIAEMLDVTQKLMEMHPNFNNGSITIVEEEGTDNFGNNNNAPGTLEGLRRTDAAIGVALDFIEKHPNTLMLTAADSDAGGLQVVDPRTGATVGNINNNPTTESRNVPLDGQTGANTAPFVAAPDVNGDVFQFGIGWAGTPDFSGSIVSKAHGLNADKLPATLDNTKIYELMYETLFNVELESRNPEPTPAPQATKQTGNVIFIHPDGASPSHFMALRNVDKGPDGRLNWDNMSNAGVYLGHMENQLTGTSNAGAVTHANGVKVFNESFGLNEDNTTVTPASGKVGYTILEEAIAAGKATALLQSGHLAEPGTAAFAADTTNRLGDNIRARDKYAEIIEQTIRSGTNIIMGGGELYMLPIGTTGFHVTAEIDASETRAERRPSINLIDLAKSLGYTVVYTEEQMNQVVNSQNPPTKLLGVFAADATFDDRNEEELGLNSSNPLPLYVATAPTVAEMLEASLKIVSKDPDGFFVVIEEEGTDNFGNPNNAVGTVEALRRADAAIGVAMDYVNNEDPNTLVITAADSDAGGMQVFQYVPYVRPSGNSTTNPPLANTEPSAPFINVNPTTSNSNRAVLDGVNGSTGTPEAPWRPFTSEDSIDGPMGNFGVAWVGTPDFPGSIVSKAYGMNADKLPTTVDNTEIYDLMYQTLFGVTPEEAAAQQETQLVSGTTEGDELIAGNDDTNFDGINDTVFTGVGNDEVDAQTATSPIAGRNRINTGSGDDTIYVNKGDRAFGSSGNDEFDATDVTGYRLSGGAGNDIFYLGANGRALGGDGDDQFYVQEGGGNLLVGGAGADQFWIANVELPDTANTIVDFQQGIDVIGVLGISSDSLTLNVVNGNTEVGLLGQTVAVVNGMTGLNVNTDFAFVS</sequence>
<dbReference type="PANTHER" id="PTHR11596:SF5">
    <property type="entry name" value="ALKALINE PHOSPHATASE"/>
    <property type="match status" value="1"/>
</dbReference>
<evidence type="ECO:0000256" key="2">
    <source>
        <dbReference type="PIRSR" id="PIRSR601952-1"/>
    </source>
</evidence>
<keyword evidence="3" id="KW-0862">Zinc</keyword>
<comment type="cofactor">
    <cofactor evidence="3">
        <name>Mg(2+)</name>
        <dbReference type="ChEBI" id="CHEBI:18420"/>
    </cofactor>
    <text evidence="3">Binds 1 Mg(2+) ion.</text>
</comment>
<keyword evidence="6" id="KW-1185">Reference proteome</keyword>
<dbReference type="InterPro" id="IPR001952">
    <property type="entry name" value="Alkaline_phosphatase"/>
</dbReference>
<name>A0A926WKW8_9NOST</name>
<feature type="binding site" evidence="3">
    <location>
        <position position="463"/>
    </location>
    <ligand>
        <name>Zn(2+)</name>
        <dbReference type="ChEBI" id="CHEBI:29105"/>
        <label>2</label>
    </ligand>
</feature>
<dbReference type="EMBL" id="JACJQU010000014">
    <property type="protein sequence ID" value="MBD2295634.1"/>
    <property type="molecule type" value="Genomic_DNA"/>
</dbReference>
<organism evidence="5 6">
    <name type="scientific">Anabaena sphaerica FACHB-251</name>
    <dbReference type="NCBI Taxonomy" id="2692883"/>
    <lineage>
        <taxon>Bacteria</taxon>
        <taxon>Bacillati</taxon>
        <taxon>Cyanobacteriota</taxon>
        <taxon>Cyanophyceae</taxon>
        <taxon>Nostocales</taxon>
        <taxon>Nostocaceae</taxon>
        <taxon>Anabaena</taxon>
    </lineage>
</organism>
<dbReference type="GO" id="GO:0046872">
    <property type="term" value="F:metal ion binding"/>
    <property type="evidence" value="ECO:0007669"/>
    <property type="project" value="UniProtKB-KW"/>
</dbReference>
<dbReference type="GO" id="GO:0004035">
    <property type="term" value="F:alkaline phosphatase activity"/>
    <property type="evidence" value="ECO:0007669"/>
    <property type="project" value="TreeGrafter"/>
</dbReference>
<dbReference type="Gene3D" id="2.160.20.160">
    <property type="match status" value="1"/>
</dbReference>
<evidence type="ECO:0000313" key="6">
    <source>
        <dbReference type="Proteomes" id="UP000662185"/>
    </source>
</evidence>
<feature type="binding site" evidence="3">
    <location>
        <position position="463"/>
    </location>
    <ligand>
        <name>Mg(2+)</name>
        <dbReference type="ChEBI" id="CHEBI:18420"/>
    </ligand>
</feature>
<keyword evidence="1" id="KW-0597">Phosphoprotein</keyword>
<comment type="caution">
    <text evidence="5">The sequence shown here is derived from an EMBL/GenBank/DDBJ whole genome shotgun (WGS) entry which is preliminary data.</text>
</comment>
<dbReference type="SUPFAM" id="SSF51120">
    <property type="entry name" value="beta-Roll"/>
    <property type="match status" value="1"/>
</dbReference>
<reference evidence="6" key="1">
    <citation type="journal article" date="2020" name="ISME J.">
        <title>Comparative genomics reveals insights into cyanobacterial evolution and habitat adaptation.</title>
        <authorList>
            <person name="Chen M.Y."/>
            <person name="Teng W.K."/>
            <person name="Zhao L."/>
            <person name="Hu C.X."/>
            <person name="Zhou Y.K."/>
            <person name="Han B.P."/>
            <person name="Song L.R."/>
            <person name="Shu W.S."/>
        </authorList>
    </citation>
    <scope>NUCLEOTIDE SEQUENCE [LARGE SCALE GENOMIC DNA]</scope>
    <source>
        <strain evidence="6">FACHB-251</strain>
    </source>
</reference>
<evidence type="ECO:0000256" key="1">
    <source>
        <dbReference type="ARBA" id="ARBA00022553"/>
    </source>
</evidence>
<dbReference type="InterPro" id="IPR017850">
    <property type="entry name" value="Alkaline_phosphatase_core_sf"/>
</dbReference>
<dbReference type="Gene3D" id="3.40.720.10">
    <property type="entry name" value="Alkaline Phosphatase, subunit A"/>
    <property type="match status" value="2"/>
</dbReference>
<gene>
    <name evidence="5" type="ORF">H6G06_19680</name>
</gene>
<keyword evidence="3" id="KW-0460">Magnesium</keyword>
<evidence type="ECO:0000313" key="5">
    <source>
        <dbReference type="EMBL" id="MBD2295634.1"/>
    </source>
</evidence>
<dbReference type="PANTHER" id="PTHR11596">
    <property type="entry name" value="ALKALINE PHOSPHATASE"/>
    <property type="match status" value="1"/>
</dbReference>
<keyword evidence="3" id="KW-0479">Metal-binding</keyword>
<comment type="similarity">
    <text evidence="4">Belongs to the alkaline phosphatase family.</text>
</comment>
<comment type="cofactor">
    <cofactor evidence="3">
        <name>Zn(2+)</name>
        <dbReference type="ChEBI" id="CHEBI:29105"/>
    </cofactor>
    <text evidence="3">Binds 2 Zn(2+) ions.</text>
</comment>
<evidence type="ECO:0000256" key="4">
    <source>
        <dbReference type="RuleBase" id="RU003946"/>
    </source>
</evidence>